<keyword evidence="2" id="KW-1185">Reference proteome</keyword>
<accession>A0A9X1FMA8</accession>
<dbReference type="Pfam" id="PF04199">
    <property type="entry name" value="Cyclase"/>
    <property type="match status" value="1"/>
</dbReference>
<dbReference type="GO" id="GO:0004061">
    <property type="term" value="F:arylformamidase activity"/>
    <property type="evidence" value="ECO:0007669"/>
    <property type="project" value="InterPro"/>
</dbReference>
<sequence>MKATITVGKQFFNIDLSKPLDISIPIKAHKGKARAWYIDPPEVWPVKLGDWIGKVSEGGGVNFNNVYFNPHAHGTHTESVGHISEEFHSVHNTLKKYFFLAEVISVAPESNKGDLVISEKQLKHLLKGKNPEALVIRTMPNLASKKTKKYSNTNWPYLEGEAANFLRELGVDHLLIDLPSVDKEKDEGKLLAHKAFWDYPKNTRFNATITEFIYVNNRIKDGSYILNLQTASFVNDATPSRPVLYKIF</sequence>
<evidence type="ECO:0000313" key="1">
    <source>
        <dbReference type="EMBL" id="MBW2936945.1"/>
    </source>
</evidence>
<organism evidence="1 2">
    <name type="scientific">Halomarinibacterium sedimenti</name>
    <dbReference type="NCBI Taxonomy" id="2857106"/>
    <lineage>
        <taxon>Bacteria</taxon>
        <taxon>Pseudomonadati</taxon>
        <taxon>Bacteroidota</taxon>
        <taxon>Flavobacteriia</taxon>
        <taxon>Flavobacteriales</taxon>
        <taxon>Flavobacteriaceae</taxon>
        <taxon>Halomarinibacterium</taxon>
    </lineage>
</organism>
<dbReference type="EMBL" id="JAHWDP010000001">
    <property type="protein sequence ID" value="MBW2936945.1"/>
    <property type="molecule type" value="Genomic_DNA"/>
</dbReference>
<dbReference type="Proteomes" id="UP001138686">
    <property type="component" value="Unassembled WGS sequence"/>
</dbReference>
<proteinExistence type="predicted"/>
<evidence type="ECO:0000313" key="2">
    <source>
        <dbReference type="Proteomes" id="UP001138686"/>
    </source>
</evidence>
<gene>
    <name evidence="1" type="ORF">KXJ69_02440</name>
</gene>
<dbReference type="AlphaFoldDB" id="A0A9X1FMA8"/>
<comment type="caution">
    <text evidence="1">The sequence shown here is derived from an EMBL/GenBank/DDBJ whole genome shotgun (WGS) entry which is preliminary data.</text>
</comment>
<protein>
    <submittedName>
        <fullName evidence="1">Cyclase family protein</fullName>
    </submittedName>
</protein>
<dbReference type="RefSeq" id="WP_219050914.1">
    <property type="nucleotide sequence ID" value="NZ_JAHWDP010000001.1"/>
</dbReference>
<name>A0A9X1FMA8_9FLAO</name>
<dbReference type="GO" id="GO:0019441">
    <property type="term" value="P:L-tryptophan catabolic process to kynurenine"/>
    <property type="evidence" value="ECO:0007669"/>
    <property type="project" value="InterPro"/>
</dbReference>
<reference evidence="1" key="1">
    <citation type="submission" date="2021-07" db="EMBL/GenBank/DDBJ databases">
        <title>Aureisphaera sp. CAU 1614 isolated from sea sediment.</title>
        <authorList>
            <person name="Kim W."/>
        </authorList>
    </citation>
    <scope>NUCLEOTIDE SEQUENCE</scope>
    <source>
        <strain evidence="1">CAU 1614</strain>
    </source>
</reference>
<dbReference type="InterPro" id="IPR007325">
    <property type="entry name" value="KFase/CYL"/>
</dbReference>